<accession>A0A0V8IV69</accession>
<feature type="compositionally biased region" description="Pro residues" evidence="1">
    <location>
        <begin position="85"/>
        <end position="98"/>
    </location>
</feature>
<gene>
    <name evidence="3" type="ORF">AS031_00915</name>
</gene>
<organism evidence="3 4">
    <name type="scientific">Pseudarthrobacter enclensis</name>
    <dbReference type="NCBI Taxonomy" id="993070"/>
    <lineage>
        <taxon>Bacteria</taxon>
        <taxon>Bacillati</taxon>
        <taxon>Actinomycetota</taxon>
        <taxon>Actinomycetes</taxon>
        <taxon>Micrococcales</taxon>
        <taxon>Micrococcaceae</taxon>
        <taxon>Pseudarthrobacter</taxon>
    </lineage>
</organism>
<evidence type="ECO:0000313" key="4">
    <source>
        <dbReference type="Proteomes" id="UP000053199"/>
    </source>
</evidence>
<comment type="caution">
    <text evidence="3">The sequence shown here is derived from an EMBL/GenBank/DDBJ whole genome shotgun (WGS) entry which is preliminary data.</text>
</comment>
<dbReference type="InterPro" id="IPR058442">
    <property type="entry name" value="DUF8129"/>
</dbReference>
<dbReference type="RefSeq" id="WP_058266276.1">
    <property type="nucleotide sequence ID" value="NZ_FMAZ01000001.1"/>
</dbReference>
<dbReference type="STRING" id="993070.AS031_00915"/>
<reference evidence="3 4" key="1">
    <citation type="journal article" date="2014" name="Arch. Microbiol.">
        <title>Arthrobacter enclensis sp. nov., isolated from sediment sample.</title>
        <authorList>
            <person name="Dastager S.G."/>
            <person name="Liu Q."/>
            <person name="Tang S.K."/>
            <person name="Krishnamurthi S."/>
            <person name="Lee J.C."/>
            <person name="Li W.J."/>
        </authorList>
    </citation>
    <scope>NUCLEOTIDE SEQUENCE [LARGE SCALE GENOMIC DNA]</scope>
    <source>
        <strain evidence="3 4">NIO-1008</strain>
    </source>
</reference>
<dbReference type="OrthoDB" id="5187212at2"/>
<protein>
    <recommendedName>
        <fullName evidence="2">DUF8129 domain-containing protein</fullName>
    </recommendedName>
</protein>
<proteinExistence type="predicted"/>
<dbReference type="Pfam" id="PF26450">
    <property type="entry name" value="DUF8129"/>
    <property type="match status" value="1"/>
</dbReference>
<evidence type="ECO:0000259" key="2">
    <source>
        <dbReference type="Pfam" id="PF26450"/>
    </source>
</evidence>
<dbReference type="Proteomes" id="UP000053199">
    <property type="component" value="Unassembled WGS sequence"/>
</dbReference>
<dbReference type="AlphaFoldDB" id="A0A0V8IV69"/>
<keyword evidence="4" id="KW-1185">Reference proteome</keyword>
<feature type="region of interest" description="Disordered" evidence="1">
    <location>
        <begin position="62"/>
        <end position="112"/>
    </location>
</feature>
<feature type="compositionally biased region" description="Polar residues" evidence="1">
    <location>
        <begin position="99"/>
        <end position="112"/>
    </location>
</feature>
<dbReference type="EMBL" id="LNQM01000001">
    <property type="protein sequence ID" value="KSU78649.1"/>
    <property type="molecule type" value="Genomic_DNA"/>
</dbReference>
<evidence type="ECO:0000313" key="3">
    <source>
        <dbReference type="EMBL" id="KSU78649.1"/>
    </source>
</evidence>
<sequence length="112" mass="11656">MADGPLHKDLPLPDYDHLPIGTLPTRINGLEEADVAQLAAYEKAHGNRLPVLQILEKRLQDLRGGAVPSGPKSPDTPETASAPAAPQPASTPGPPVNPPSQGVPTNPAQPRS</sequence>
<name>A0A0V8IV69_9MICC</name>
<evidence type="ECO:0000256" key="1">
    <source>
        <dbReference type="SAM" id="MobiDB-lite"/>
    </source>
</evidence>
<feature type="domain" description="DUF8129" evidence="2">
    <location>
        <begin position="7"/>
        <end position="63"/>
    </location>
</feature>